<comment type="caution">
    <text evidence="2">The sequence shown here is derived from an EMBL/GenBank/DDBJ whole genome shotgun (WGS) entry which is preliminary data.</text>
</comment>
<dbReference type="EMBL" id="AZBU02000001">
    <property type="protein sequence ID" value="TMS34905.1"/>
    <property type="molecule type" value="Genomic_DNA"/>
</dbReference>
<evidence type="ECO:0000256" key="1">
    <source>
        <dbReference type="SAM" id="MobiDB-lite"/>
    </source>
</evidence>
<feature type="region of interest" description="Disordered" evidence="1">
    <location>
        <begin position="46"/>
        <end position="78"/>
    </location>
</feature>
<sequence length="78" mass="8350">MDLNILPGFQTRRLQTVARRSRASFSGDGLMLRSRVVLRAAAACGDGGGCGVRRENSLPPLRAARSGRESGLPGRKLK</sequence>
<gene>
    <name evidence="2" type="ORF">L596_002404</name>
</gene>
<name>A0A4U8UR04_STECR</name>
<protein>
    <submittedName>
        <fullName evidence="2">Uncharacterized protein</fullName>
    </submittedName>
</protein>
<dbReference type="AlphaFoldDB" id="A0A4U8UR04"/>
<reference evidence="2 3" key="2">
    <citation type="journal article" date="2019" name="G3 (Bethesda)">
        <title>Hybrid Assembly of the Genome of the Entomopathogenic Nematode Steinernema carpocapsae Identifies the X-Chromosome.</title>
        <authorList>
            <person name="Serra L."/>
            <person name="Macchietto M."/>
            <person name="Macias-Munoz A."/>
            <person name="McGill C.J."/>
            <person name="Rodriguez I.M."/>
            <person name="Rodriguez B."/>
            <person name="Murad R."/>
            <person name="Mortazavi A."/>
        </authorList>
    </citation>
    <scope>NUCLEOTIDE SEQUENCE [LARGE SCALE GENOMIC DNA]</scope>
    <source>
        <strain evidence="2 3">ALL</strain>
    </source>
</reference>
<keyword evidence="3" id="KW-1185">Reference proteome</keyword>
<dbReference type="EMBL" id="CM016762">
    <property type="protein sequence ID" value="TMS34905.1"/>
    <property type="molecule type" value="Genomic_DNA"/>
</dbReference>
<evidence type="ECO:0000313" key="2">
    <source>
        <dbReference type="EMBL" id="TMS34905.1"/>
    </source>
</evidence>
<dbReference type="Proteomes" id="UP000298663">
    <property type="component" value="Chromosome X"/>
</dbReference>
<proteinExistence type="predicted"/>
<organism evidence="2 3">
    <name type="scientific">Steinernema carpocapsae</name>
    <name type="common">Entomopathogenic nematode</name>
    <dbReference type="NCBI Taxonomy" id="34508"/>
    <lineage>
        <taxon>Eukaryota</taxon>
        <taxon>Metazoa</taxon>
        <taxon>Ecdysozoa</taxon>
        <taxon>Nematoda</taxon>
        <taxon>Chromadorea</taxon>
        <taxon>Rhabditida</taxon>
        <taxon>Tylenchina</taxon>
        <taxon>Panagrolaimomorpha</taxon>
        <taxon>Strongyloidoidea</taxon>
        <taxon>Steinernematidae</taxon>
        <taxon>Steinernema</taxon>
    </lineage>
</organism>
<evidence type="ECO:0000313" key="3">
    <source>
        <dbReference type="Proteomes" id="UP000298663"/>
    </source>
</evidence>
<accession>A0A4U8UR04</accession>
<reference evidence="2 3" key="1">
    <citation type="journal article" date="2015" name="Genome Biol.">
        <title>Comparative genomics of Steinernema reveals deeply conserved gene regulatory networks.</title>
        <authorList>
            <person name="Dillman A.R."/>
            <person name="Macchietto M."/>
            <person name="Porter C.F."/>
            <person name="Rogers A."/>
            <person name="Williams B."/>
            <person name="Antoshechkin I."/>
            <person name="Lee M.M."/>
            <person name="Goodwin Z."/>
            <person name="Lu X."/>
            <person name="Lewis E.E."/>
            <person name="Goodrich-Blair H."/>
            <person name="Stock S.P."/>
            <person name="Adams B.J."/>
            <person name="Sternberg P.W."/>
            <person name="Mortazavi A."/>
        </authorList>
    </citation>
    <scope>NUCLEOTIDE SEQUENCE [LARGE SCALE GENOMIC DNA]</scope>
    <source>
        <strain evidence="2 3">ALL</strain>
    </source>
</reference>